<evidence type="ECO:0000313" key="9">
    <source>
        <dbReference type="Proteomes" id="UP000563349"/>
    </source>
</evidence>
<evidence type="ECO:0000256" key="6">
    <source>
        <dbReference type="ARBA" id="ARBA00022884"/>
    </source>
</evidence>
<dbReference type="GO" id="GO:0016787">
    <property type="term" value="F:hydrolase activity"/>
    <property type="evidence" value="ECO:0007669"/>
    <property type="project" value="UniProtKB-KW"/>
</dbReference>
<keyword evidence="2" id="KW-1277">Toxin-antitoxin system</keyword>
<keyword evidence="9" id="KW-1185">Reference proteome</keyword>
<evidence type="ECO:0000256" key="4">
    <source>
        <dbReference type="ARBA" id="ARBA00022759"/>
    </source>
</evidence>
<evidence type="ECO:0000256" key="5">
    <source>
        <dbReference type="ARBA" id="ARBA00022801"/>
    </source>
</evidence>
<comment type="caution">
    <text evidence="8">The sequence shown here is derived from an EMBL/GenBank/DDBJ whole genome shotgun (WGS) entry which is preliminary data.</text>
</comment>
<keyword evidence="5" id="KW-0378">Hydrolase</keyword>
<organism evidence="8 9">
    <name type="scientific">Streptococcus danieliae</name>
    <dbReference type="NCBI Taxonomy" id="747656"/>
    <lineage>
        <taxon>Bacteria</taxon>
        <taxon>Bacillati</taxon>
        <taxon>Bacillota</taxon>
        <taxon>Bacilli</taxon>
        <taxon>Lactobacillales</taxon>
        <taxon>Streptococcaceae</taxon>
        <taxon>Streptococcus</taxon>
    </lineage>
</organism>
<evidence type="ECO:0000256" key="1">
    <source>
        <dbReference type="ARBA" id="ARBA00006620"/>
    </source>
</evidence>
<keyword evidence="3" id="KW-0540">Nuclease</keyword>
<gene>
    <name evidence="8" type="ORF">HZY93_05450</name>
</gene>
<dbReference type="Gene3D" id="3.30.920.30">
    <property type="entry name" value="Hypothetical protein"/>
    <property type="match status" value="1"/>
</dbReference>
<dbReference type="Proteomes" id="UP000563349">
    <property type="component" value="Unassembled WGS sequence"/>
</dbReference>
<dbReference type="SUPFAM" id="SSF54786">
    <property type="entry name" value="YcfA/nrd intein domain"/>
    <property type="match status" value="1"/>
</dbReference>
<dbReference type="GO" id="GO:0003729">
    <property type="term" value="F:mRNA binding"/>
    <property type="evidence" value="ECO:0007669"/>
    <property type="project" value="InterPro"/>
</dbReference>
<dbReference type="RefSeq" id="WP_135038326.1">
    <property type="nucleotide sequence ID" value="NZ_CP128228.1"/>
</dbReference>
<name>A0A7Z0LDM0_9STRE</name>
<evidence type="ECO:0000256" key="2">
    <source>
        <dbReference type="ARBA" id="ARBA00022649"/>
    </source>
</evidence>
<evidence type="ECO:0000256" key="3">
    <source>
        <dbReference type="ARBA" id="ARBA00022722"/>
    </source>
</evidence>
<dbReference type="GO" id="GO:0004519">
    <property type="term" value="F:endonuclease activity"/>
    <property type="evidence" value="ECO:0007669"/>
    <property type="project" value="UniProtKB-KW"/>
</dbReference>
<sequence length="66" mass="7468">MTTRREIEKLAKKAGFYPTVKGKGSHTLWQHPDGRNLLISNPKEKDYRPGTLSKMLSVLNQGEKGE</sequence>
<keyword evidence="6" id="KW-0694">RNA-binding</keyword>
<evidence type="ECO:0000313" key="8">
    <source>
        <dbReference type="EMBL" id="NYS49412.1"/>
    </source>
</evidence>
<dbReference type="EMBL" id="JACBYG010000059">
    <property type="protein sequence ID" value="NYS49412.1"/>
    <property type="molecule type" value="Genomic_DNA"/>
</dbReference>
<evidence type="ECO:0000256" key="7">
    <source>
        <dbReference type="ARBA" id="ARBA00023016"/>
    </source>
</evidence>
<proteinExistence type="inferred from homology"/>
<keyword evidence="4" id="KW-0255">Endonuclease</keyword>
<keyword evidence="7" id="KW-0346">Stress response</keyword>
<dbReference type="InterPro" id="IPR012933">
    <property type="entry name" value="HicA_mRNA_interferase"/>
</dbReference>
<dbReference type="Pfam" id="PF07927">
    <property type="entry name" value="HicA_toxin"/>
    <property type="match status" value="1"/>
</dbReference>
<protein>
    <submittedName>
        <fullName evidence="8">Type II toxin-antitoxin system HicA family toxin</fullName>
    </submittedName>
</protein>
<dbReference type="AlphaFoldDB" id="A0A7Z0LDM0"/>
<dbReference type="InterPro" id="IPR038570">
    <property type="entry name" value="HicA_sf"/>
</dbReference>
<comment type="similarity">
    <text evidence="1">Belongs to the HicA mRNA interferase family.</text>
</comment>
<reference evidence="8 9" key="1">
    <citation type="submission" date="2020-07" db="EMBL/GenBank/DDBJ databases">
        <title>MOT database genomes.</title>
        <authorList>
            <person name="Joseph S."/>
            <person name="Aduse-Opoku J."/>
            <person name="Hashim A."/>
            <person name="Wade W."/>
            <person name="Curtis M."/>
        </authorList>
    </citation>
    <scope>NUCLEOTIDE SEQUENCE [LARGE SCALE GENOMIC DNA]</scope>
    <source>
        <strain evidence="8 9">CCW311</strain>
    </source>
</reference>
<accession>A0A7Z0LDM0</accession>